<dbReference type="InterPro" id="IPR000719">
    <property type="entry name" value="Prot_kinase_dom"/>
</dbReference>
<reference evidence="4 5" key="1">
    <citation type="journal article" date="2022" name="bioRxiv">
        <title>Genomics of Preaxostyla Flagellates Illuminates Evolutionary Transitions and the Path Towards Mitochondrial Loss.</title>
        <authorList>
            <person name="Novak L.V.F."/>
            <person name="Treitli S.C."/>
            <person name="Pyrih J."/>
            <person name="Halakuc P."/>
            <person name="Pipaliya S.V."/>
            <person name="Vacek V."/>
            <person name="Brzon O."/>
            <person name="Soukal P."/>
            <person name="Eme L."/>
            <person name="Dacks J.B."/>
            <person name="Karnkowska A."/>
            <person name="Elias M."/>
            <person name="Hampl V."/>
        </authorList>
    </citation>
    <scope>NUCLEOTIDE SEQUENCE [LARGE SCALE GENOMIC DNA]</scope>
    <source>
        <strain evidence="4">NAU3</strain>
        <tissue evidence="4">Gut</tissue>
    </source>
</reference>
<dbReference type="InterPro" id="IPR008271">
    <property type="entry name" value="Ser/Thr_kinase_AS"/>
</dbReference>
<dbReference type="PANTHER" id="PTHR11909">
    <property type="entry name" value="CASEIN KINASE-RELATED"/>
    <property type="match status" value="1"/>
</dbReference>
<dbReference type="PROSITE" id="PS50011">
    <property type="entry name" value="PROTEIN_KINASE_DOM"/>
    <property type="match status" value="1"/>
</dbReference>
<dbReference type="Proteomes" id="UP001281761">
    <property type="component" value="Unassembled WGS sequence"/>
</dbReference>
<feature type="domain" description="Protein kinase" evidence="3">
    <location>
        <begin position="1"/>
        <end position="266"/>
    </location>
</feature>
<feature type="region of interest" description="Disordered" evidence="2">
    <location>
        <begin position="341"/>
        <end position="392"/>
    </location>
</feature>
<feature type="compositionally biased region" description="Basic residues" evidence="2">
    <location>
        <begin position="368"/>
        <end position="378"/>
    </location>
</feature>
<keyword evidence="5" id="KW-1185">Reference proteome</keyword>
<dbReference type="InterPro" id="IPR011009">
    <property type="entry name" value="Kinase-like_dom_sf"/>
</dbReference>
<name>A0ABQ9YI85_9EUKA</name>
<evidence type="ECO:0000313" key="5">
    <source>
        <dbReference type="Proteomes" id="UP001281761"/>
    </source>
</evidence>
<keyword evidence="4" id="KW-0808">Transferase</keyword>
<organism evidence="4 5">
    <name type="scientific">Blattamonas nauphoetae</name>
    <dbReference type="NCBI Taxonomy" id="2049346"/>
    <lineage>
        <taxon>Eukaryota</taxon>
        <taxon>Metamonada</taxon>
        <taxon>Preaxostyla</taxon>
        <taxon>Oxymonadida</taxon>
        <taxon>Blattamonas</taxon>
    </lineage>
</organism>
<dbReference type="GO" id="GO:0004674">
    <property type="term" value="F:protein serine/threonine kinase activity"/>
    <property type="evidence" value="ECO:0007669"/>
    <property type="project" value="UniProtKB-EC"/>
</dbReference>
<dbReference type="CDD" id="cd14016">
    <property type="entry name" value="STKc_CK1"/>
    <property type="match status" value="1"/>
</dbReference>
<comment type="caution">
    <text evidence="4">The sequence shown here is derived from an EMBL/GenBank/DDBJ whole genome shotgun (WGS) entry which is preliminary data.</text>
</comment>
<dbReference type="PROSITE" id="PS00108">
    <property type="entry name" value="PROTEIN_KINASE_ST"/>
    <property type="match status" value="1"/>
</dbReference>
<evidence type="ECO:0000313" key="4">
    <source>
        <dbReference type="EMBL" id="KAK2963304.1"/>
    </source>
</evidence>
<dbReference type="Gene3D" id="1.10.510.10">
    <property type="entry name" value="Transferase(Phosphotransferase) domain 1"/>
    <property type="match status" value="1"/>
</dbReference>
<evidence type="ECO:0000259" key="3">
    <source>
        <dbReference type="PROSITE" id="PS50011"/>
    </source>
</evidence>
<keyword evidence="4" id="KW-0418">Kinase</keyword>
<dbReference type="SUPFAM" id="SSF56112">
    <property type="entry name" value="Protein kinase-like (PK-like)"/>
    <property type="match status" value="1"/>
</dbReference>
<dbReference type="InterPro" id="IPR050235">
    <property type="entry name" value="CK1_Ser-Thr_kinase"/>
</dbReference>
<sequence length="392" mass="45588">MIGSGAFGSIYKGSVIDTGEPVGIKFEPSNTRMPQLMYECRIYKQLKGGPGIPNVYWSGVESGHNIMIMDLLDKSLESIKTAKKRTKFSLKTTLMLADQLISRLEYLHNHDYIHRDIKPDNFMMGKGKNSKTVFMIDFGLTKRYRDATTHEHIPFRNDKGMTGTVRYASINAHKGIEQSRRDDLEGIAYVLIYFIRGFLPWQGIRIDDRGAKFKAICDMKINTPLETLCEGIPQEFGLFLKYAKDLKFEQKPDYFYIKRLFRTIFLKNEFVLDFIYDWTIHPPPQKTPELTPRQDSTVASIHTTHRDGQNDSTLATPQTKVRKFGEFTPQEKQEFQQYILMQFQERENEREEAERKEQEKLAETEKKQKPKKSKKKTPKASPTSQKYTTSFN</sequence>
<feature type="compositionally biased region" description="Basic and acidic residues" evidence="2">
    <location>
        <begin position="344"/>
        <end position="367"/>
    </location>
</feature>
<evidence type="ECO:0000256" key="1">
    <source>
        <dbReference type="ARBA" id="ARBA00012513"/>
    </source>
</evidence>
<dbReference type="EMBL" id="JARBJD010000007">
    <property type="protein sequence ID" value="KAK2963304.1"/>
    <property type="molecule type" value="Genomic_DNA"/>
</dbReference>
<proteinExistence type="predicted"/>
<gene>
    <name evidence="4" type="ORF">BLNAU_1838</name>
</gene>
<dbReference type="SMART" id="SM00220">
    <property type="entry name" value="S_TKc"/>
    <property type="match status" value="1"/>
</dbReference>
<evidence type="ECO:0000256" key="2">
    <source>
        <dbReference type="SAM" id="MobiDB-lite"/>
    </source>
</evidence>
<accession>A0ABQ9YI85</accession>
<protein>
    <recommendedName>
        <fullName evidence="1">non-specific serine/threonine protein kinase</fullName>
        <ecNumber evidence="1">2.7.11.1</ecNumber>
    </recommendedName>
</protein>
<dbReference type="EC" id="2.7.11.1" evidence="1"/>
<dbReference type="Pfam" id="PF00069">
    <property type="entry name" value="Pkinase"/>
    <property type="match status" value="1"/>
</dbReference>